<feature type="transmembrane region" description="Helical" evidence="6">
    <location>
        <begin position="322"/>
        <end position="344"/>
    </location>
</feature>
<name>A0A239Y6Q5_9FIRM</name>
<dbReference type="AlphaFoldDB" id="A0A239Y6Q5"/>
<evidence type="ECO:0000256" key="1">
    <source>
        <dbReference type="ARBA" id="ARBA00004651"/>
    </source>
</evidence>
<evidence type="ECO:0000256" key="6">
    <source>
        <dbReference type="SAM" id="Phobius"/>
    </source>
</evidence>
<gene>
    <name evidence="7" type="ORF">SAMEA44547418_00086</name>
</gene>
<comment type="subcellular location">
    <subcellularLocation>
        <location evidence="1">Cell membrane</location>
        <topology evidence="1">Multi-pass membrane protein</topology>
    </subcellularLocation>
</comment>
<evidence type="ECO:0000313" key="8">
    <source>
        <dbReference type="Proteomes" id="UP000214973"/>
    </source>
</evidence>
<feature type="transmembrane region" description="Helical" evidence="6">
    <location>
        <begin position="350"/>
        <end position="368"/>
    </location>
</feature>
<feature type="transmembrane region" description="Helical" evidence="6">
    <location>
        <begin position="195"/>
        <end position="214"/>
    </location>
</feature>
<keyword evidence="4 6" id="KW-1133">Transmembrane helix</keyword>
<dbReference type="PANTHER" id="PTHR30250">
    <property type="entry name" value="PST FAMILY PREDICTED COLANIC ACID TRANSPORTER"/>
    <property type="match status" value="1"/>
</dbReference>
<evidence type="ECO:0000256" key="5">
    <source>
        <dbReference type="ARBA" id="ARBA00023136"/>
    </source>
</evidence>
<dbReference type="InterPro" id="IPR050833">
    <property type="entry name" value="Poly_Biosynth_Transport"/>
</dbReference>
<reference evidence="7 8" key="1">
    <citation type="submission" date="2017-06" db="EMBL/GenBank/DDBJ databases">
        <authorList>
            <consortium name="Pathogen Informatics"/>
        </authorList>
    </citation>
    <scope>NUCLEOTIDE SEQUENCE [LARGE SCALE GENOMIC DNA]</scope>
    <source>
        <strain evidence="7 8">NCTC12018</strain>
    </source>
</reference>
<feature type="transmembrane region" description="Helical" evidence="6">
    <location>
        <begin position="136"/>
        <end position="154"/>
    </location>
</feature>
<evidence type="ECO:0000256" key="4">
    <source>
        <dbReference type="ARBA" id="ARBA00022989"/>
    </source>
</evidence>
<dbReference type="GO" id="GO:0005886">
    <property type="term" value="C:plasma membrane"/>
    <property type="evidence" value="ECO:0007669"/>
    <property type="project" value="UniProtKB-SubCell"/>
</dbReference>
<feature type="transmembrane region" description="Helical" evidence="6">
    <location>
        <begin position="166"/>
        <end position="189"/>
    </location>
</feature>
<feature type="transmembrane region" description="Helical" evidence="6">
    <location>
        <begin position="59"/>
        <end position="79"/>
    </location>
</feature>
<evidence type="ECO:0000256" key="2">
    <source>
        <dbReference type="ARBA" id="ARBA00022475"/>
    </source>
</evidence>
<feature type="transmembrane region" description="Helical" evidence="6">
    <location>
        <begin position="442"/>
        <end position="463"/>
    </location>
</feature>
<keyword evidence="5 6" id="KW-0472">Membrane</keyword>
<accession>A0A239Y6Q5</accession>
<keyword evidence="2" id="KW-1003">Cell membrane</keyword>
<feature type="transmembrane region" description="Helical" evidence="6">
    <location>
        <begin position="21"/>
        <end position="47"/>
    </location>
</feature>
<keyword evidence="3 6" id="KW-0812">Transmembrane</keyword>
<evidence type="ECO:0000256" key="3">
    <source>
        <dbReference type="ARBA" id="ARBA00022692"/>
    </source>
</evidence>
<feature type="transmembrane region" description="Helical" evidence="6">
    <location>
        <begin position="475"/>
        <end position="496"/>
    </location>
</feature>
<feature type="transmembrane region" description="Helical" evidence="6">
    <location>
        <begin position="235"/>
        <end position="253"/>
    </location>
</feature>
<keyword evidence="8" id="KW-1185">Reference proteome</keyword>
<protein>
    <submittedName>
        <fullName evidence="7">Polysaccharide biosynthesis protein</fullName>
    </submittedName>
</protein>
<sequence length="512" mass="58285">MSIMDSMSSSNRSKERRVGVLLSYLFLLSNTVINLAYVPILIHYIGIDQFGLYKLLGSFIAYFGVLDFGLSATIVRFLVKYKVNGEVENINKLLSVAGLLYTGIGVIIASIGVYFYFLFPTLFPKLSTDLLNSGQIILLFLLFNILVLFSTKIFDAIIISDERFIFLKTCGIVQILIQPVFIVVAIIYYPYALTVVIVQTLTNVALVIAKYMYVKWYMGFTYSFTGWDSKVVKNISNLSLSFFVVSVVDQIFWQSNQLIIGAKLGSFYVAAYAIASQIYINYMNISLAISGVLLPKVTAMIATNASDNEITDVFIRVGRLQFYILSLILSGFIIFGHEFLYFWVGAKFDLVFEVVLIIISAFTIDLIQNLGLTIMQARNVYYIRAIVYTIVGVLNIALSYYWIPVYGIIGGAYSTALCMLIGNGFVMNYYYYRYMNINIVKFWLEIIKIAIIPCVLVPIMLYIKNYLYTQPSLSVWIVLIFIYVVLLLACYIKFSFNNYEHDLVYKVINKLK</sequence>
<dbReference type="Pfam" id="PF01943">
    <property type="entry name" value="Polysacc_synt"/>
    <property type="match status" value="1"/>
</dbReference>
<feature type="transmembrane region" description="Helical" evidence="6">
    <location>
        <begin position="380"/>
        <end position="402"/>
    </location>
</feature>
<proteinExistence type="predicted"/>
<dbReference type="Proteomes" id="UP000214973">
    <property type="component" value="Chromosome 1"/>
</dbReference>
<dbReference type="InterPro" id="IPR002797">
    <property type="entry name" value="Polysacc_synth"/>
</dbReference>
<feature type="transmembrane region" description="Helical" evidence="6">
    <location>
        <begin position="91"/>
        <end position="116"/>
    </location>
</feature>
<evidence type="ECO:0000313" key="7">
    <source>
        <dbReference type="EMBL" id="SNV54547.1"/>
    </source>
</evidence>
<dbReference type="KEGG" id="vrm:44547418_00086"/>
<dbReference type="EMBL" id="LT906470">
    <property type="protein sequence ID" value="SNV54547.1"/>
    <property type="molecule type" value="Genomic_DNA"/>
</dbReference>
<organism evidence="7 8">
    <name type="scientific">Veillonella rodentium</name>
    <dbReference type="NCBI Taxonomy" id="248315"/>
    <lineage>
        <taxon>Bacteria</taxon>
        <taxon>Bacillati</taxon>
        <taxon>Bacillota</taxon>
        <taxon>Negativicutes</taxon>
        <taxon>Veillonellales</taxon>
        <taxon>Veillonellaceae</taxon>
        <taxon>Veillonella</taxon>
    </lineage>
</organism>
<dbReference type="PANTHER" id="PTHR30250:SF26">
    <property type="entry name" value="PSMA PROTEIN"/>
    <property type="match status" value="1"/>
</dbReference>
<feature type="transmembrane region" description="Helical" evidence="6">
    <location>
        <begin position="408"/>
        <end position="430"/>
    </location>
</feature>